<reference evidence="1 2" key="1">
    <citation type="submission" date="2021-08" db="EMBL/GenBank/DDBJ databases">
        <title>Massilia sp. R798.</title>
        <authorList>
            <person name="Baek J.H."/>
            <person name="Jung H.S."/>
            <person name="Kim K.R."/>
            <person name="Jeon C.O."/>
        </authorList>
    </citation>
    <scope>NUCLEOTIDE SEQUENCE [LARGE SCALE GENOMIC DNA]</scope>
    <source>
        <strain evidence="1 2">R798</strain>
    </source>
</reference>
<accession>A0ABS7SNA6</accession>
<name>A0ABS7SNA6_9BURK</name>
<keyword evidence="2" id="KW-1185">Reference proteome</keyword>
<comment type="caution">
    <text evidence="1">The sequence shown here is derived from an EMBL/GenBank/DDBJ whole genome shotgun (WGS) entry which is preliminary data.</text>
</comment>
<dbReference type="RefSeq" id="WP_223468167.1">
    <property type="nucleotide sequence ID" value="NZ_JAFBIL020000004.1"/>
</dbReference>
<organism evidence="1 2">
    <name type="scientific">Massilia soli</name>
    <dbReference type="NCBI Taxonomy" id="2792854"/>
    <lineage>
        <taxon>Bacteria</taxon>
        <taxon>Pseudomonadati</taxon>
        <taxon>Pseudomonadota</taxon>
        <taxon>Betaproteobacteria</taxon>
        <taxon>Burkholderiales</taxon>
        <taxon>Oxalobacteraceae</taxon>
        <taxon>Telluria group</taxon>
        <taxon>Massilia</taxon>
    </lineage>
</organism>
<evidence type="ECO:0000313" key="2">
    <source>
        <dbReference type="Proteomes" id="UP000809349"/>
    </source>
</evidence>
<dbReference type="EMBL" id="JAFBIL020000004">
    <property type="protein sequence ID" value="MBZ2207670.1"/>
    <property type="molecule type" value="Genomic_DNA"/>
</dbReference>
<evidence type="ECO:0000313" key="1">
    <source>
        <dbReference type="EMBL" id="MBZ2207670.1"/>
    </source>
</evidence>
<protein>
    <submittedName>
        <fullName evidence="1">Uncharacterized protein</fullName>
    </submittedName>
</protein>
<gene>
    <name evidence="1" type="ORF">I4X03_010415</name>
</gene>
<sequence>MRNIKFSNLDPTTKHAVFWLADEAETLTAVVTAAAYHIGEIFEAAAFLKEFPKGTEAHTALAERLRLGGTSGESILDCIKRVVPVYLCLGESTDAALDELLVELKNRSAAS</sequence>
<dbReference type="Proteomes" id="UP000809349">
    <property type="component" value="Unassembled WGS sequence"/>
</dbReference>
<proteinExistence type="predicted"/>